<organism evidence="2 3">
    <name type="scientific">Candidatus Eisenbergiella pullistercoris</name>
    <dbReference type="NCBI Taxonomy" id="2838555"/>
    <lineage>
        <taxon>Bacteria</taxon>
        <taxon>Bacillati</taxon>
        <taxon>Bacillota</taxon>
        <taxon>Clostridia</taxon>
        <taxon>Lachnospirales</taxon>
        <taxon>Lachnospiraceae</taxon>
        <taxon>Eisenbergiella</taxon>
    </lineage>
</organism>
<evidence type="ECO:0000259" key="1">
    <source>
        <dbReference type="Pfam" id="PF00535"/>
    </source>
</evidence>
<dbReference type="PANTHER" id="PTHR22916:SF3">
    <property type="entry name" value="UDP-GLCNAC:BETAGAL BETA-1,3-N-ACETYLGLUCOSAMINYLTRANSFERASE-LIKE PROTEIN 1"/>
    <property type="match status" value="1"/>
</dbReference>
<dbReference type="PANTHER" id="PTHR22916">
    <property type="entry name" value="GLYCOSYLTRANSFERASE"/>
    <property type="match status" value="1"/>
</dbReference>
<dbReference type="GO" id="GO:0016758">
    <property type="term" value="F:hexosyltransferase activity"/>
    <property type="evidence" value="ECO:0007669"/>
    <property type="project" value="UniProtKB-ARBA"/>
</dbReference>
<dbReference type="AlphaFoldDB" id="A0A9D2C6F3"/>
<keyword evidence="2" id="KW-0328">Glycosyltransferase</keyword>
<dbReference type="CDD" id="cd00761">
    <property type="entry name" value="Glyco_tranf_GTA_type"/>
    <property type="match status" value="1"/>
</dbReference>
<gene>
    <name evidence="2" type="ORF">H9831_03745</name>
</gene>
<feature type="domain" description="Glycosyltransferase 2-like" evidence="1">
    <location>
        <begin position="4"/>
        <end position="121"/>
    </location>
</feature>
<dbReference type="InterPro" id="IPR029044">
    <property type="entry name" value="Nucleotide-diphossugar_trans"/>
</dbReference>
<dbReference type="Gene3D" id="3.90.550.10">
    <property type="entry name" value="Spore Coat Polysaccharide Biosynthesis Protein SpsA, Chain A"/>
    <property type="match status" value="1"/>
</dbReference>
<dbReference type="Proteomes" id="UP000824007">
    <property type="component" value="Unassembled WGS sequence"/>
</dbReference>
<dbReference type="Pfam" id="PF00535">
    <property type="entry name" value="Glycos_transf_2"/>
    <property type="match status" value="1"/>
</dbReference>
<dbReference type="InterPro" id="IPR001173">
    <property type="entry name" value="Glyco_trans_2-like"/>
</dbReference>
<dbReference type="EC" id="2.4.-.-" evidence="2"/>
<keyword evidence="2" id="KW-0808">Transferase</keyword>
<name>A0A9D2C6F3_9FIRM</name>
<dbReference type="SUPFAM" id="SSF53448">
    <property type="entry name" value="Nucleotide-diphospho-sugar transferases"/>
    <property type="match status" value="1"/>
</dbReference>
<dbReference type="EMBL" id="DXDD01000047">
    <property type="protein sequence ID" value="HIY59784.1"/>
    <property type="molecule type" value="Genomic_DNA"/>
</dbReference>
<proteinExistence type="predicted"/>
<reference evidence="2" key="2">
    <citation type="submission" date="2021-04" db="EMBL/GenBank/DDBJ databases">
        <authorList>
            <person name="Gilroy R."/>
        </authorList>
    </citation>
    <scope>NUCLEOTIDE SEQUENCE</scope>
    <source>
        <strain evidence="2">ChiSxjej3B15-24422</strain>
    </source>
</reference>
<accession>A0A9D2C6F3</accession>
<sequence length="351" mass="41162">MLLSVIVPVYNTAGEGKLEYCLNSLVSQTLEDMEIIAVDDCSTDDSWQILQRFEREYPGRFRAVHSEVNRKQGGAKNIGLSLARGEWIGFIDSDDWITPDMYEKLLARAGQTGADMVGCDYCLTDEHSMKAGQTVHNNRPEQTGILNHEKYASLILDSGSLVVKIYRREIILGCGSRFPEGIFYEDNALGNTWMLRAKHFEYIPEPMYYYYQHDASTVHTITKKRCEDRMQAGRIMIDEAKKYGYFEEYYRELEYSFTVLFYVNTLFSYMLGVKRKDPAFVKAMGREMRETFPDFQKNPWYQERFNEEEKRLVDMQQRSTMRFMLYFTLLWTWRGLRKKLAGVLKGRKHNA</sequence>
<evidence type="ECO:0000313" key="3">
    <source>
        <dbReference type="Proteomes" id="UP000824007"/>
    </source>
</evidence>
<protein>
    <submittedName>
        <fullName evidence="2">Glycosyltransferase</fullName>
        <ecNumber evidence="2">2.4.-.-</ecNumber>
    </submittedName>
</protein>
<comment type="caution">
    <text evidence="2">The sequence shown here is derived from an EMBL/GenBank/DDBJ whole genome shotgun (WGS) entry which is preliminary data.</text>
</comment>
<reference evidence="2" key="1">
    <citation type="journal article" date="2021" name="PeerJ">
        <title>Extensive microbial diversity within the chicken gut microbiome revealed by metagenomics and culture.</title>
        <authorList>
            <person name="Gilroy R."/>
            <person name="Ravi A."/>
            <person name="Getino M."/>
            <person name="Pursley I."/>
            <person name="Horton D.L."/>
            <person name="Alikhan N.F."/>
            <person name="Baker D."/>
            <person name="Gharbi K."/>
            <person name="Hall N."/>
            <person name="Watson M."/>
            <person name="Adriaenssens E.M."/>
            <person name="Foster-Nyarko E."/>
            <person name="Jarju S."/>
            <person name="Secka A."/>
            <person name="Antonio M."/>
            <person name="Oren A."/>
            <person name="Chaudhuri R.R."/>
            <person name="La Ragione R."/>
            <person name="Hildebrand F."/>
            <person name="Pallen M.J."/>
        </authorList>
    </citation>
    <scope>NUCLEOTIDE SEQUENCE</scope>
    <source>
        <strain evidence="2">ChiSxjej3B15-24422</strain>
    </source>
</reference>
<evidence type="ECO:0000313" key="2">
    <source>
        <dbReference type="EMBL" id="HIY59784.1"/>
    </source>
</evidence>